<organism evidence="1 2">
    <name type="scientific">Limimaricola pyoseonensis</name>
    <dbReference type="NCBI Taxonomy" id="521013"/>
    <lineage>
        <taxon>Bacteria</taxon>
        <taxon>Pseudomonadati</taxon>
        <taxon>Pseudomonadota</taxon>
        <taxon>Alphaproteobacteria</taxon>
        <taxon>Rhodobacterales</taxon>
        <taxon>Paracoccaceae</taxon>
        <taxon>Limimaricola</taxon>
    </lineage>
</organism>
<dbReference type="Gene3D" id="3.40.30.10">
    <property type="entry name" value="Glutaredoxin"/>
    <property type="match status" value="1"/>
</dbReference>
<dbReference type="InterPro" id="IPR036249">
    <property type="entry name" value="Thioredoxin-like_sf"/>
</dbReference>
<proteinExistence type="predicted"/>
<dbReference type="STRING" id="521013.SAMN04488567_0744"/>
<name>A0A1G7A1W5_9RHOB</name>
<dbReference type="OrthoDB" id="9800597at2"/>
<dbReference type="Proteomes" id="UP000198922">
    <property type="component" value="Unassembled WGS sequence"/>
</dbReference>
<keyword evidence="2" id="KW-1185">Reference proteome</keyword>
<sequence length="235" mass="25388">MRITIYLISTSYLSRARFEKLVRGLVAATDGLARAIRLEEEGGSLWQALDAARAEGATEILLRPAGIPFSQSLAAWLPNAAAEWLSRQEGQLPDLLWADPVDLDPGVIAAIATAPCVPRPLAAQPGGADGRGWDDPGPIRHHVLVCTGPRCHLRDAPDLAREITREASAAGLRDVEVIRTSCLIPCNAGPVAILYPRGQWYRLSSRAEVRRFVETALVRGARCPELETFTTGVPA</sequence>
<dbReference type="RefSeq" id="WP_090110214.1">
    <property type="nucleotide sequence ID" value="NZ_FNAT01000001.1"/>
</dbReference>
<reference evidence="2" key="1">
    <citation type="submission" date="2016-10" db="EMBL/GenBank/DDBJ databases">
        <authorList>
            <person name="Varghese N."/>
            <person name="Submissions S."/>
        </authorList>
    </citation>
    <scope>NUCLEOTIDE SEQUENCE [LARGE SCALE GENOMIC DNA]</scope>
    <source>
        <strain evidence="2">DSM 21424</strain>
    </source>
</reference>
<protein>
    <submittedName>
        <fullName evidence="1">(2Fe-2S) ferredoxin</fullName>
    </submittedName>
</protein>
<dbReference type="AlphaFoldDB" id="A0A1G7A1W5"/>
<evidence type="ECO:0000313" key="1">
    <source>
        <dbReference type="EMBL" id="SDE07886.1"/>
    </source>
</evidence>
<dbReference type="CDD" id="cd02980">
    <property type="entry name" value="TRX_Fd_family"/>
    <property type="match status" value="1"/>
</dbReference>
<accession>A0A1G7A1W5</accession>
<dbReference type="EMBL" id="FNAT01000001">
    <property type="protein sequence ID" value="SDE07886.1"/>
    <property type="molecule type" value="Genomic_DNA"/>
</dbReference>
<dbReference type="SUPFAM" id="SSF52833">
    <property type="entry name" value="Thioredoxin-like"/>
    <property type="match status" value="1"/>
</dbReference>
<gene>
    <name evidence="1" type="ORF">SAMN04488567_0744</name>
</gene>
<evidence type="ECO:0000313" key="2">
    <source>
        <dbReference type="Proteomes" id="UP000198922"/>
    </source>
</evidence>